<dbReference type="EMBL" id="JAGTJR010000026">
    <property type="protein sequence ID" value="KAH7042202.1"/>
    <property type="molecule type" value="Genomic_DNA"/>
</dbReference>
<sequence>MNAESFSVADAPIVTEWRSLSDGAPTSFSPHPVSVAIAFDSQQKTVSFRLRLPVFLKSPDGRKSSFYLLIHPEHITSVDSSIDVPEHVASMLAAEPVGIRLVLARPGGVVVGPAHVDPTPKTKISTDSLAMLHSMAGAAEVTLYLACSSFSKARLQKLTCIANDNSWRPSPRLSNIPTFYSGNGGRILESNVLAPAISSPVAESPPSYDELAPTPPDPSSSRPGKKRRVESPPDQLQAFGSVCNQILEEAREECKRQIQQEREETRRYIAEEARRSHDEHEQRVKQEREETRRYIAEEFRRLREESERQLEARLMAKLDKRIEEKEAQIRLDFDKKIEEQGERIEERAEELEKELSDDIVDVESRCSDLIDFRLEEQLSSIKQELTEWVAEEMNHAEERIWNGLGEATFSMDP</sequence>
<feature type="coiled-coil region" evidence="1">
    <location>
        <begin position="244"/>
        <end position="365"/>
    </location>
</feature>
<protein>
    <submittedName>
        <fullName evidence="3">Uncharacterized protein</fullName>
    </submittedName>
</protein>
<proteinExistence type="predicted"/>
<dbReference type="Proteomes" id="UP000774617">
    <property type="component" value="Unassembled WGS sequence"/>
</dbReference>
<keyword evidence="1" id="KW-0175">Coiled coil</keyword>
<feature type="region of interest" description="Disordered" evidence="2">
    <location>
        <begin position="199"/>
        <end position="235"/>
    </location>
</feature>
<reference evidence="3 4" key="1">
    <citation type="journal article" date="2021" name="Nat. Commun.">
        <title>Genetic determinants of endophytism in the Arabidopsis root mycobiome.</title>
        <authorList>
            <person name="Mesny F."/>
            <person name="Miyauchi S."/>
            <person name="Thiergart T."/>
            <person name="Pickel B."/>
            <person name="Atanasova L."/>
            <person name="Karlsson M."/>
            <person name="Huettel B."/>
            <person name="Barry K.W."/>
            <person name="Haridas S."/>
            <person name="Chen C."/>
            <person name="Bauer D."/>
            <person name="Andreopoulos W."/>
            <person name="Pangilinan J."/>
            <person name="LaButti K."/>
            <person name="Riley R."/>
            <person name="Lipzen A."/>
            <person name="Clum A."/>
            <person name="Drula E."/>
            <person name="Henrissat B."/>
            <person name="Kohler A."/>
            <person name="Grigoriev I.V."/>
            <person name="Martin F.M."/>
            <person name="Hacquard S."/>
        </authorList>
    </citation>
    <scope>NUCLEOTIDE SEQUENCE [LARGE SCALE GENOMIC DNA]</scope>
    <source>
        <strain evidence="3 4">MPI-SDFR-AT-0080</strain>
    </source>
</reference>
<comment type="caution">
    <text evidence="3">The sequence shown here is derived from an EMBL/GenBank/DDBJ whole genome shotgun (WGS) entry which is preliminary data.</text>
</comment>
<evidence type="ECO:0000256" key="2">
    <source>
        <dbReference type="SAM" id="MobiDB-lite"/>
    </source>
</evidence>
<evidence type="ECO:0000256" key="1">
    <source>
        <dbReference type="SAM" id="Coils"/>
    </source>
</evidence>
<gene>
    <name evidence="3" type="ORF">B0J12DRAFT_209391</name>
</gene>
<evidence type="ECO:0000313" key="4">
    <source>
        <dbReference type="Proteomes" id="UP000774617"/>
    </source>
</evidence>
<keyword evidence="4" id="KW-1185">Reference proteome</keyword>
<name>A0ABQ8G1R4_9PEZI</name>
<organism evidence="3 4">
    <name type="scientific">Macrophomina phaseolina</name>
    <dbReference type="NCBI Taxonomy" id="35725"/>
    <lineage>
        <taxon>Eukaryota</taxon>
        <taxon>Fungi</taxon>
        <taxon>Dikarya</taxon>
        <taxon>Ascomycota</taxon>
        <taxon>Pezizomycotina</taxon>
        <taxon>Dothideomycetes</taxon>
        <taxon>Dothideomycetes incertae sedis</taxon>
        <taxon>Botryosphaeriales</taxon>
        <taxon>Botryosphaeriaceae</taxon>
        <taxon>Macrophomina</taxon>
    </lineage>
</organism>
<accession>A0ABQ8G1R4</accession>
<evidence type="ECO:0000313" key="3">
    <source>
        <dbReference type="EMBL" id="KAH7042202.1"/>
    </source>
</evidence>